<gene>
    <name evidence="1" type="ORF">GCM10025875_11280</name>
</gene>
<evidence type="ECO:0000313" key="1">
    <source>
        <dbReference type="EMBL" id="GMA31136.1"/>
    </source>
</evidence>
<dbReference type="EMBL" id="BSUM01000001">
    <property type="protein sequence ID" value="GMA31136.1"/>
    <property type="molecule type" value="Genomic_DNA"/>
</dbReference>
<proteinExistence type="predicted"/>
<evidence type="ECO:0000313" key="2">
    <source>
        <dbReference type="Proteomes" id="UP001157161"/>
    </source>
</evidence>
<dbReference type="AlphaFoldDB" id="A0AA37UQK5"/>
<keyword evidence="2" id="KW-1185">Reference proteome</keyword>
<protein>
    <submittedName>
        <fullName evidence="1">Uncharacterized protein</fullName>
    </submittedName>
</protein>
<reference evidence="1" key="2">
    <citation type="submission" date="2023-02" db="EMBL/GenBank/DDBJ databases">
        <authorList>
            <person name="Sun Q."/>
            <person name="Mori K."/>
        </authorList>
    </citation>
    <scope>NUCLEOTIDE SEQUENCE</scope>
    <source>
        <strain evidence="1">NBRC 112290</strain>
    </source>
</reference>
<organism evidence="1 2">
    <name type="scientific">Litorihabitans aurantiacus</name>
    <dbReference type="NCBI Taxonomy" id="1930061"/>
    <lineage>
        <taxon>Bacteria</taxon>
        <taxon>Bacillati</taxon>
        <taxon>Actinomycetota</taxon>
        <taxon>Actinomycetes</taxon>
        <taxon>Micrococcales</taxon>
        <taxon>Beutenbergiaceae</taxon>
        <taxon>Litorihabitans</taxon>
    </lineage>
</organism>
<reference evidence="1" key="1">
    <citation type="journal article" date="2014" name="Int. J. Syst. Evol. Microbiol.">
        <title>Complete genome sequence of Corynebacterium casei LMG S-19264T (=DSM 44701T), isolated from a smear-ripened cheese.</title>
        <authorList>
            <consortium name="US DOE Joint Genome Institute (JGI-PGF)"/>
            <person name="Walter F."/>
            <person name="Albersmeier A."/>
            <person name="Kalinowski J."/>
            <person name="Ruckert C."/>
        </authorList>
    </citation>
    <scope>NUCLEOTIDE SEQUENCE</scope>
    <source>
        <strain evidence="1">NBRC 112290</strain>
    </source>
</reference>
<comment type="caution">
    <text evidence="1">The sequence shown here is derived from an EMBL/GenBank/DDBJ whole genome shotgun (WGS) entry which is preliminary data.</text>
</comment>
<dbReference type="Proteomes" id="UP001157161">
    <property type="component" value="Unassembled WGS sequence"/>
</dbReference>
<accession>A0AA37UQK5</accession>
<name>A0AA37UQK5_9MICO</name>
<sequence length="49" mass="5404">MPSVLRKFLLAGHGGLNLTHTDEREVFLRRYGAAADHLAPGWDAFTPPT</sequence>